<dbReference type="PANTHER" id="PTHR47204:SF1">
    <property type="entry name" value="RIBONUCLEASE H2 SUBUNIT C"/>
    <property type="match status" value="1"/>
</dbReference>
<proteinExistence type="predicted"/>
<accession>A0A9P4JG14</accession>
<dbReference type="AlphaFoldDB" id="A0A9P4JG14"/>
<gene>
    <name evidence="2" type="ORF">GQ43DRAFT_377947</name>
</gene>
<dbReference type="GO" id="GO:0032299">
    <property type="term" value="C:ribonuclease H2 complex"/>
    <property type="evidence" value="ECO:0007669"/>
    <property type="project" value="InterPro"/>
</dbReference>
<evidence type="ECO:0000256" key="1">
    <source>
        <dbReference type="SAM" id="Coils"/>
    </source>
</evidence>
<name>A0A9P4JG14_9PLEO</name>
<dbReference type="Gene3D" id="2.40.128.680">
    <property type="match status" value="1"/>
</dbReference>
<dbReference type="InterPro" id="IPR013924">
    <property type="entry name" value="RNase_H2_suC"/>
</dbReference>
<sequence>MLKIQNSSRPSQKCTPNLLPARIDYNGAIATPERYWKPETDEKGETTVHFRGRKLTSDVLPLPENYTGAILQVTDRVENRTALDTRLEEEEEEEEEEKVETKIVEQVGAFEKVVVWQHGGRLEGTEDPYAKGIGEWIAFAEAIHGNDE</sequence>
<reference evidence="2" key="1">
    <citation type="journal article" date="2020" name="Stud. Mycol.">
        <title>101 Dothideomycetes genomes: a test case for predicting lifestyles and emergence of pathogens.</title>
        <authorList>
            <person name="Haridas S."/>
            <person name="Albert R."/>
            <person name="Binder M."/>
            <person name="Bloem J."/>
            <person name="Labutti K."/>
            <person name="Salamov A."/>
            <person name="Andreopoulos B."/>
            <person name="Baker S."/>
            <person name="Barry K."/>
            <person name="Bills G."/>
            <person name="Bluhm B."/>
            <person name="Cannon C."/>
            <person name="Castanera R."/>
            <person name="Culley D."/>
            <person name="Daum C."/>
            <person name="Ezra D."/>
            <person name="Gonzalez J."/>
            <person name="Henrissat B."/>
            <person name="Kuo A."/>
            <person name="Liang C."/>
            <person name="Lipzen A."/>
            <person name="Lutzoni F."/>
            <person name="Magnuson J."/>
            <person name="Mondo S."/>
            <person name="Nolan M."/>
            <person name="Ohm R."/>
            <person name="Pangilinan J."/>
            <person name="Park H.-J."/>
            <person name="Ramirez L."/>
            <person name="Alfaro M."/>
            <person name="Sun H."/>
            <person name="Tritt A."/>
            <person name="Yoshinaga Y."/>
            <person name="Zwiers L.-H."/>
            <person name="Turgeon B."/>
            <person name="Goodwin S."/>
            <person name="Spatafora J."/>
            <person name="Crous P."/>
            <person name="Grigoriev I."/>
        </authorList>
    </citation>
    <scope>NUCLEOTIDE SEQUENCE</scope>
    <source>
        <strain evidence="2">ATCC 74209</strain>
    </source>
</reference>
<dbReference type="Pfam" id="PF08615">
    <property type="entry name" value="RNase_H2_suC"/>
    <property type="match status" value="1"/>
</dbReference>
<evidence type="ECO:0000313" key="3">
    <source>
        <dbReference type="Proteomes" id="UP000799536"/>
    </source>
</evidence>
<keyword evidence="1" id="KW-0175">Coiled coil</keyword>
<dbReference type="OrthoDB" id="6222486at2759"/>
<dbReference type="PANTHER" id="PTHR47204">
    <property type="entry name" value="OS02G0168900 PROTEIN"/>
    <property type="match status" value="1"/>
</dbReference>
<protein>
    <submittedName>
        <fullName evidence="2">Ribonuclease H1 small subunit</fullName>
    </submittedName>
</protein>
<keyword evidence="3" id="KW-1185">Reference proteome</keyword>
<dbReference type="EMBL" id="ML994123">
    <property type="protein sequence ID" value="KAF2198722.1"/>
    <property type="molecule type" value="Genomic_DNA"/>
</dbReference>
<feature type="coiled-coil region" evidence="1">
    <location>
        <begin position="80"/>
        <end position="107"/>
    </location>
</feature>
<evidence type="ECO:0000313" key="2">
    <source>
        <dbReference type="EMBL" id="KAF2198722.1"/>
    </source>
</evidence>
<organism evidence="2 3">
    <name type="scientific">Delitschia confertaspora ATCC 74209</name>
    <dbReference type="NCBI Taxonomy" id="1513339"/>
    <lineage>
        <taxon>Eukaryota</taxon>
        <taxon>Fungi</taxon>
        <taxon>Dikarya</taxon>
        <taxon>Ascomycota</taxon>
        <taxon>Pezizomycotina</taxon>
        <taxon>Dothideomycetes</taxon>
        <taxon>Pleosporomycetidae</taxon>
        <taxon>Pleosporales</taxon>
        <taxon>Delitschiaceae</taxon>
        <taxon>Delitschia</taxon>
    </lineage>
</organism>
<dbReference type="Proteomes" id="UP000799536">
    <property type="component" value="Unassembled WGS sequence"/>
</dbReference>
<comment type="caution">
    <text evidence="2">The sequence shown here is derived from an EMBL/GenBank/DDBJ whole genome shotgun (WGS) entry which is preliminary data.</text>
</comment>
<dbReference type="CDD" id="cd09271">
    <property type="entry name" value="RNase_H2-C"/>
    <property type="match status" value="1"/>
</dbReference>
<dbReference type="GO" id="GO:0006401">
    <property type="term" value="P:RNA catabolic process"/>
    <property type="evidence" value="ECO:0007669"/>
    <property type="project" value="InterPro"/>
</dbReference>